<name>A0A549YFT1_9BACI</name>
<accession>A0A549YFT1</accession>
<sequence>MTVDDVLRILPFQILGPNEMNVLKDNKDEATNKLDEVVKTCESTIEEIKRTQKNEEYLPLYNDLKKRILEVCQELQ</sequence>
<keyword evidence="3" id="KW-1185">Reference proteome</keyword>
<dbReference type="AlphaFoldDB" id="A0A549YFT1"/>
<feature type="coiled-coil region" evidence="1">
    <location>
        <begin position="20"/>
        <end position="54"/>
    </location>
</feature>
<organism evidence="2 3">
    <name type="scientific">Lentibacillus cibarius</name>
    <dbReference type="NCBI Taxonomy" id="2583219"/>
    <lineage>
        <taxon>Bacteria</taxon>
        <taxon>Bacillati</taxon>
        <taxon>Bacillota</taxon>
        <taxon>Bacilli</taxon>
        <taxon>Bacillales</taxon>
        <taxon>Bacillaceae</taxon>
        <taxon>Lentibacillus</taxon>
    </lineage>
</organism>
<dbReference type="EMBL" id="VJMZ01000001">
    <property type="protein sequence ID" value="TRM10708.1"/>
    <property type="molecule type" value="Genomic_DNA"/>
</dbReference>
<reference evidence="2 3" key="1">
    <citation type="submission" date="2019-07" db="EMBL/GenBank/DDBJ databases">
        <title>Genomic analysis of Lentibacillus sp. NKC851-2.</title>
        <authorList>
            <person name="Oh Y.J."/>
        </authorList>
    </citation>
    <scope>NUCLEOTIDE SEQUENCE [LARGE SCALE GENOMIC DNA]</scope>
    <source>
        <strain evidence="2 3">NKC851-2</strain>
    </source>
</reference>
<evidence type="ECO:0000313" key="3">
    <source>
        <dbReference type="Proteomes" id="UP000319280"/>
    </source>
</evidence>
<evidence type="ECO:0000256" key="1">
    <source>
        <dbReference type="SAM" id="Coils"/>
    </source>
</evidence>
<protein>
    <submittedName>
        <fullName evidence="2">Uncharacterized protein</fullName>
    </submittedName>
</protein>
<comment type="caution">
    <text evidence="2">The sequence shown here is derived from an EMBL/GenBank/DDBJ whole genome shotgun (WGS) entry which is preliminary data.</text>
</comment>
<gene>
    <name evidence="2" type="ORF">FH966_02685</name>
</gene>
<dbReference type="RefSeq" id="WP_142789977.1">
    <property type="nucleotide sequence ID" value="NZ_VJMZ01000001.1"/>
</dbReference>
<dbReference type="Proteomes" id="UP000319280">
    <property type="component" value="Unassembled WGS sequence"/>
</dbReference>
<proteinExistence type="predicted"/>
<evidence type="ECO:0000313" key="2">
    <source>
        <dbReference type="EMBL" id="TRM10708.1"/>
    </source>
</evidence>
<keyword evidence="1" id="KW-0175">Coiled coil</keyword>